<gene>
    <name evidence="5" type="ORF">FQB35_02895</name>
</gene>
<keyword evidence="3" id="KW-0067">ATP-binding</keyword>
<evidence type="ECO:0000313" key="5">
    <source>
        <dbReference type="EMBL" id="QEK11404.1"/>
    </source>
</evidence>
<feature type="domain" description="Carboxyltransferase" evidence="4">
    <location>
        <begin position="25"/>
        <end position="307"/>
    </location>
</feature>
<evidence type="ECO:0000256" key="2">
    <source>
        <dbReference type="ARBA" id="ARBA00022801"/>
    </source>
</evidence>
<proteinExistence type="predicted"/>
<keyword evidence="1" id="KW-0547">Nucleotide-binding</keyword>
<dbReference type="SUPFAM" id="SSF50891">
    <property type="entry name" value="Cyclophilin-like"/>
    <property type="match status" value="1"/>
</dbReference>
<evidence type="ECO:0000259" key="4">
    <source>
        <dbReference type="SMART" id="SM00797"/>
    </source>
</evidence>
<protein>
    <submittedName>
        <fullName evidence="5">Biotin-dependent carboxyltransferase family protein</fullName>
    </submittedName>
</protein>
<keyword evidence="5" id="KW-0808">Transferase</keyword>
<dbReference type="Gene3D" id="2.40.100.10">
    <property type="entry name" value="Cyclophilin-like"/>
    <property type="match status" value="1"/>
</dbReference>
<evidence type="ECO:0000256" key="1">
    <source>
        <dbReference type="ARBA" id="ARBA00022741"/>
    </source>
</evidence>
<dbReference type="Proteomes" id="UP000324646">
    <property type="component" value="Chromosome"/>
</dbReference>
<dbReference type="InterPro" id="IPR003778">
    <property type="entry name" value="CT_A_B"/>
</dbReference>
<dbReference type="GO" id="GO:0016787">
    <property type="term" value="F:hydrolase activity"/>
    <property type="evidence" value="ECO:0007669"/>
    <property type="project" value="UniProtKB-KW"/>
</dbReference>
<evidence type="ECO:0000256" key="3">
    <source>
        <dbReference type="ARBA" id="ARBA00022840"/>
    </source>
</evidence>
<dbReference type="NCBIfam" id="TIGR00724">
    <property type="entry name" value="urea_amlyse_rel"/>
    <property type="match status" value="1"/>
</dbReference>
<reference evidence="5 6" key="1">
    <citation type="submission" date="2019-07" db="EMBL/GenBank/DDBJ databases">
        <title>Complete genome of Crassaminicella thermophila SY095.</title>
        <authorList>
            <person name="Li X."/>
        </authorList>
    </citation>
    <scope>NUCLEOTIDE SEQUENCE [LARGE SCALE GENOMIC DNA]</scope>
    <source>
        <strain evidence="5 6">SY095</strain>
    </source>
</reference>
<evidence type="ECO:0000313" key="6">
    <source>
        <dbReference type="Proteomes" id="UP000324646"/>
    </source>
</evidence>
<dbReference type="InterPro" id="IPR029000">
    <property type="entry name" value="Cyclophilin-like_dom_sf"/>
</dbReference>
<keyword evidence="6" id="KW-1185">Reference proteome</keyword>
<dbReference type="RefSeq" id="WP_148808515.1">
    <property type="nucleotide sequence ID" value="NZ_CP042243.1"/>
</dbReference>
<keyword evidence="2" id="KW-0378">Hydrolase</keyword>
<dbReference type="OrthoDB" id="9782422at2"/>
<dbReference type="Pfam" id="PF02626">
    <property type="entry name" value="CT_A_B"/>
    <property type="match status" value="1"/>
</dbReference>
<dbReference type="GO" id="GO:0005524">
    <property type="term" value="F:ATP binding"/>
    <property type="evidence" value="ECO:0007669"/>
    <property type="project" value="UniProtKB-KW"/>
</dbReference>
<dbReference type="PANTHER" id="PTHR43309:SF5">
    <property type="entry name" value="5-OXOPROLINASE SUBUNIT C"/>
    <property type="match status" value="1"/>
</dbReference>
<dbReference type="KEGG" id="crs:FQB35_02895"/>
<name>A0A5C0SDR7_CRATE</name>
<dbReference type="SMART" id="SM00797">
    <property type="entry name" value="AHS2"/>
    <property type="match status" value="1"/>
</dbReference>
<dbReference type="InterPro" id="IPR052708">
    <property type="entry name" value="PxpC"/>
</dbReference>
<dbReference type="AlphaFoldDB" id="A0A5C0SDR7"/>
<accession>A0A5C0SDR7</accession>
<dbReference type="PANTHER" id="PTHR43309">
    <property type="entry name" value="5-OXOPROLINASE SUBUNIT C"/>
    <property type="match status" value="1"/>
</dbReference>
<organism evidence="5 6">
    <name type="scientific">Crassaminicella thermophila</name>
    <dbReference type="NCBI Taxonomy" id="2599308"/>
    <lineage>
        <taxon>Bacteria</taxon>
        <taxon>Bacillati</taxon>
        <taxon>Bacillota</taxon>
        <taxon>Clostridia</taxon>
        <taxon>Eubacteriales</taxon>
        <taxon>Clostridiaceae</taxon>
        <taxon>Crassaminicella</taxon>
    </lineage>
</organism>
<dbReference type="GO" id="GO:0016740">
    <property type="term" value="F:transferase activity"/>
    <property type="evidence" value="ECO:0007669"/>
    <property type="project" value="UniProtKB-KW"/>
</dbReference>
<sequence>MGTINVIYPGLLTSVQDEGRYGYQQFGVPVSGVMDSFSHRVANILVGNDEKEAVLEVTMLGPKIVFENDSVIAITGGDLSPMINGKAISMWESIYVKKGDQLSFGGIKSGCRSYIAFAGGIDVDVIMGSKSTYMKGKIGGFEGRALKAGDIVKIGVPKEDLSILIGRKVSQKYIPKITSPFEVRVVLGPQDEYFTQKGINTFLSNEYIVTNECDRMGFRLDGEAIEHVDGGDIISDGIAFGAIQIPGHGKPIIMMADRQTTGGYTKIANVISSDLYKIAQAKPNDKIRFKKVGIKEAQNILRHVEDTISAIKKECALLKMISIKKYHLKINGKSYTVQVEEVS</sequence>
<dbReference type="EMBL" id="CP042243">
    <property type="protein sequence ID" value="QEK11404.1"/>
    <property type="molecule type" value="Genomic_DNA"/>
</dbReference>